<gene>
    <name evidence="2" type="ORF">QCA50_005746</name>
</gene>
<comment type="caution">
    <text evidence="2">The sequence shown here is derived from an EMBL/GenBank/DDBJ whole genome shotgun (WGS) entry which is preliminary data.</text>
</comment>
<evidence type="ECO:0000256" key="1">
    <source>
        <dbReference type="SAM" id="MobiDB-lite"/>
    </source>
</evidence>
<dbReference type="EMBL" id="JASBNA010000006">
    <property type="protein sequence ID" value="KAK7690647.1"/>
    <property type="molecule type" value="Genomic_DNA"/>
</dbReference>
<feature type="region of interest" description="Disordered" evidence="1">
    <location>
        <begin position="1"/>
        <end position="25"/>
    </location>
</feature>
<evidence type="ECO:0000313" key="2">
    <source>
        <dbReference type="EMBL" id="KAK7690647.1"/>
    </source>
</evidence>
<evidence type="ECO:0000313" key="3">
    <source>
        <dbReference type="Proteomes" id="UP001385951"/>
    </source>
</evidence>
<keyword evidence="3" id="KW-1185">Reference proteome</keyword>
<feature type="compositionally biased region" description="Low complexity" evidence="1">
    <location>
        <begin position="188"/>
        <end position="198"/>
    </location>
</feature>
<sequence>MPKEPMLIDNITVNDSGDGHGERRPGLFTDILKNSPGSAASLLKRFHKQKHSKRFHLAAEVAACGYEAQSESSPNPNDQMDKFLSSKLPVVLIEIASESSLYKWWGEDDDITASFSVYASNIISALAGCVGYLQKLHWSYHAHYTDLPCLRELVDASEKLWTTLWNKRKLLFPFPEEIDAMGLRARSSPWLSQPSSRSNGKVSESCEIEAHHGAT</sequence>
<accession>A0AAW0GG16</accession>
<proteinExistence type="predicted"/>
<reference evidence="2 3" key="1">
    <citation type="submission" date="2022-09" db="EMBL/GenBank/DDBJ databases">
        <authorList>
            <person name="Palmer J.M."/>
        </authorList>
    </citation>
    <scope>NUCLEOTIDE SEQUENCE [LARGE SCALE GENOMIC DNA]</scope>
    <source>
        <strain evidence="2 3">DSM 7382</strain>
    </source>
</reference>
<name>A0AAW0GG16_9APHY</name>
<feature type="region of interest" description="Disordered" evidence="1">
    <location>
        <begin position="188"/>
        <end position="215"/>
    </location>
</feature>
<dbReference type="AlphaFoldDB" id="A0AAW0GG16"/>
<protein>
    <submittedName>
        <fullName evidence="2">Uncharacterized protein</fullName>
    </submittedName>
</protein>
<organism evidence="2 3">
    <name type="scientific">Cerrena zonata</name>
    <dbReference type="NCBI Taxonomy" id="2478898"/>
    <lineage>
        <taxon>Eukaryota</taxon>
        <taxon>Fungi</taxon>
        <taxon>Dikarya</taxon>
        <taxon>Basidiomycota</taxon>
        <taxon>Agaricomycotina</taxon>
        <taxon>Agaricomycetes</taxon>
        <taxon>Polyporales</taxon>
        <taxon>Cerrenaceae</taxon>
        <taxon>Cerrena</taxon>
    </lineage>
</organism>
<dbReference type="Proteomes" id="UP001385951">
    <property type="component" value="Unassembled WGS sequence"/>
</dbReference>